<keyword evidence="7" id="KW-0408">Iron</keyword>
<dbReference type="Gene3D" id="2.40.30.10">
    <property type="entry name" value="Translation factors"/>
    <property type="match status" value="1"/>
</dbReference>
<keyword evidence="2" id="KW-0285">Flavoprotein</keyword>
<evidence type="ECO:0000256" key="7">
    <source>
        <dbReference type="ARBA" id="ARBA00023004"/>
    </source>
</evidence>
<dbReference type="PANTHER" id="PTHR47354:SF8">
    <property type="entry name" value="1,2-PHENYLACETYL-COA EPOXIDASE, SUBUNIT E"/>
    <property type="match status" value="1"/>
</dbReference>
<dbReference type="RefSeq" id="WP_290246853.1">
    <property type="nucleotide sequence ID" value="NZ_JAUFQT010000001.1"/>
</dbReference>
<reference evidence="12 13" key="1">
    <citation type="submission" date="2024-09" db="EMBL/GenBank/DDBJ databases">
        <authorList>
            <person name="Sun Q."/>
            <person name="Mori K."/>
        </authorList>
    </citation>
    <scope>NUCLEOTIDE SEQUENCE [LARGE SCALE GENOMIC DNA]</scope>
    <source>
        <strain evidence="12 13">CECT 7682</strain>
    </source>
</reference>
<dbReference type="InterPro" id="IPR008333">
    <property type="entry name" value="Cbr1-like_FAD-bd_dom"/>
</dbReference>
<organism evidence="12 13">
    <name type="scientific">Echinicola jeungdonensis</name>
    <dbReference type="NCBI Taxonomy" id="709343"/>
    <lineage>
        <taxon>Bacteria</taxon>
        <taxon>Pseudomonadati</taxon>
        <taxon>Bacteroidota</taxon>
        <taxon>Cytophagia</taxon>
        <taxon>Cytophagales</taxon>
        <taxon>Cyclobacteriaceae</taxon>
        <taxon>Echinicola</taxon>
    </lineage>
</organism>
<dbReference type="InterPro" id="IPR017938">
    <property type="entry name" value="Riboflavin_synthase-like_b-brl"/>
</dbReference>
<dbReference type="Proteomes" id="UP001589654">
    <property type="component" value="Unassembled WGS sequence"/>
</dbReference>
<dbReference type="InterPro" id="IPR039261">
    <property type="entry name" value="FNR_nucleotide-bd"/>
</dbReference>
<keyword evidence="6" id="KW-0560">Oxidoreductase</keyword>
<evidence type="ECO:0000256" key="3">
    <source>
        <dbReference type="ARBA" id="ARBA00022714"/>
    </source>
</evidence>
<evidence type="ECO:0000256" key="6">
    <source>
        <dbReference type="ARBA" id="ARBA00023002"/>
    </source>
</evidence>
<evidence type="ECO:0000256" key="2">
    <source>
        <dbReference type="ARBA" id="ARBA00022630"/>
    </source>
</evidence>
<dbReference type="Gene3D" id="3.40.50.80">
    <property type="entry name" value="Nucleotide-binding domain of ferredoxin-NADP reductase (FNR) module"/>
    <property type="match status" value="1"/>
</dbReference>
<dbReference type="Pfam" id="PF00175">
    <property type="entry name" value="NAD_binding_1"/>
    <property type="match status" value="1"/>
</dbReference>
<protein>
    <submittedName>
        <fullName evidence="12">2Fe-2S iron-sulfur cluster-binding protein</fullName>
    </submittedName>
</protein>
<dbReference type="PROSITE" id="PS51384">
    <property type="entry name" value="FAD_FR"/>
    <property type="match status" value="1"/>
</dbReference>
<dbReference type="PROSITE" id="PS00197">
    <property type="entry name" value="2FE2S_FER_1"/>
    <property type="match status" value="1"/>
</dbReference>
<dbReference type="CDD" id="cd06214">
    <property type="entry name" value="PA_degradation_oxidoreductase_like"/>
    <property type="match status" value="1"/>
</dbReference>
<evidence type="ECO:0000256" key="9">
    <source>
        <dbReference type="SAM" id="MobiDB-lite"/>
    </source>
</evidence>
<keyword evidence="3" id="KW-0001">2Fe-2S</keyword>
<keyword evidence="5" id="KW-0274">FAD</keyword>
<feature type="compositionally biased region" description="Basic and acidic residues" evidence="9">
    <location>
        <begin position="265"/>
        <end position="280"/>
    </location>
</feature>
<dbReference type="Gene3D" id="3.10.20.30">
    <property type="match status" value="1"/>
</dbReference>
<dbReference type="InterPro" id="IPR036010">
    <property type="entry name" value="2Fe-2S_ferredoxin-like_sf"/>
</dbReference>
<feature type="domain" description="FAD-binding FR-type" evidence="11">
    <location>
        <begin position="17"/>
        <end position="119"/>
    </location>
</feature>
<keyword evidence="13" id="KW-1185">Reference proteome</keyword>
<dbReference type="InterPro" id="IPR050415">
    <property type="entry name" value="MRET"/>
</dbReference>
<evidence type="ECO:0000313" key="13">
    <source>
        <dbReference type="Proteomes" id="UP001589654"/>
    </source>
</evidence>
<dbReference type="PRINTS" id="PR00406">
    <property type="entry name" value="CYTB5RDTASE"/>
</dbReference>
<feature type="region of interest" description="Disordered" evidence="9">
    <location>
        <begin position="258"/>
        <end position="280"/>
    </location>
</feature>
<dbReference type="Pfam" id="PF00970">
    <property type="entry name" value="FAD_binding_6"/>
    <property type="match status" value="1"/>
</dbReference>
<dbReference type="EMBL" id="JBHMEW010000008">
    <property type="protein sequence ID" value="MFB9210603.1"/>
    <property type="molecule type" value="Genomic_DNA"/>
</dbReference>
<dbReference type="PANTHER" id="PTHR47354">
    <property type="entry name" value="NADH OXIDOREDUCTASE HCR"/>
    <property type="match status" value="1"/>
</dbReference>
<sequence length="371" mass="41847">MVFSLFKKNKEEKKKGSQYLSLKVREVVKETSEAVTIYFEQPEPYLEYKPGQFLTLILEVEGKEERRSYSLCTSPYVDPHPGITIKRIEGGVVSNFLNDKIRPGKTIEVMKPMGHFTIDFHSKNKNHFVMVAGGSGITPVLGITKSILVNEPKSKVTLVYCNRSEDQIIFNDQLEELEAKYEDTFEVVHTLSRPSDQWSGYRGRLDEEMIEMVLKEKVHPEAEEVKYFLCGPEGLMHATIEALQKFDVPHEAIHRESFYTSSSEEAEKTEPHEAEGDQPELTREVEVELDGDTFQFEVSPGKTILEAGLDEGLDMPYSCQSGLCTACRGKLTSGEVQMDEDAGLSENEKKDGYILCCVSHPKSGDIKINIG</sequence>
<dbReference type="Pfam" id="PF00111">
    <property type="entry name" value="Fer2"/>
    <property type="match status" value="1"/>
</dbReference>
<dbReference type="InterPro" id="IPR017927">
    <property type="entry name" value="FAD-bd_FR_type"/>
</dbReference>
<evidence type="ECO:0000259" key="10">
    <source>
        <dbReference type="PROSITE" id="PS51085"/>
    </source>
</evidence>
<name>A0ABV5J2S7_9BACT</name>
<dbReference type="InterPro" id="IPR001433">
    <property type="entry name" value="OxRdtase_FAD/NAD-bd"/>
</dbReference>
<dbReference type="InterPro" id="IPR001041">
    <property type="entry name" value="2Fe-2S_ferredoxin-type"/>
</dbReference>
<evidence type="ECO:0000259" key="11">
    <source>
        <dbReference type="PROSITE" id="PS51384"/>
    </source>
</evidence>
<dbReference type="CDD" id="cd00207">
    <property type="entry name" value="fer2"/>
    <property type="match status" value="1"/>
</dbReference>
<evidence type="ECO:0000313" key="12">
    <source>
        <dbReference type="EMBL" id="MFB9210603.1"/>
    </source>
</evidence>
<dbReference type="PROSITE" id="PS51085">
    <property type="entry name" value="2FE2S_FER_2"/>
    <property type="match status" value="1"/>
</dbReference>
<feature type="domain" description="2Fe-2S ferredoxin-type" evidence="10">
    <location>
        <begin position="283"/>
        <end position="371"/>
    </location>
</feature>
<dbReference type="InterPro" id="IPR012675">
    <property type="entry name" value="Beta-grasp_dom_sf"/>
</dbReference>
<keyword evidence="4" id="KW-0479">Metal-binding</keyword>
<dbReference type="SUPFAM" id="SSF63380">
    <property type="entry name" value="Riboflavin synthase domain-like"/>
    <property type="match status" value="1"/>
</dbReference>
<keyword evidence="8" id="KW-0411">Iron-sulfur</keyword>
<dbReference type="PRINTS" id="PR00371">
    <property type="entry name" value="FPNCR"/>
</dbReference>
<evidence type="ECO:0000256" key="8">
    <source>
        <dbReference type="ARBA" id="ARBA00023014"/>
    </source>
</evidence>
<dbReference type="InterPro" id="IPR001709">
    <property type="entry name" value="Flavoprot_Pyr_Nucl_cyt_Rdtase"/>
</dbReference>
<dbReference type="SUPFAM" id="SSF54292">
    <property type="entry name" value="2Fe-2S ferredoxin-like"/>
    <property type="match status" value="1"/>
</dbReference>
<accession>A0ABV5J2S7</accession>
<evidence type="ECO:0000256" key="1">
    <source>
        <dbReference type="ARBA" id="ARBA00001974"/>
    </source>
</evidence>
<dbReference type="InterPro" id="IPR006058">
    <property type="entry name" value="2Fe2S_fd_BS"/>
</dbReference>
<proteinExistence type="predicted"/>
<evidence type="ECO:0000256" key="4">
    <source>
        <dbReference type="ARBA" id="ARBA00022723"/>
    </source>
</evidence>
<dbReference type="SUPFAM" id="SSF52343">
    <property type="entry name" value="Ferredoxin reductase-like, C-terminal NADP-linked domain"/>
    <property type="match status" value="1"/>
</dbReference>
<gene>
    <name evidence="12" type="ORF">ACFFUR_02200</name>
</gene>
<comment type="cofactor">
    <cofactor evidence="1">
        <name>FAD</name>
        <dbReference type="ChEBI" id="CHEBI:57692"/>
    </cofactor>
</comment>
<comment type="caution">
    <text evidence="12">The sequence shown here is derived from an EMBL/GenBank/DDBJ whole genome shotgun (WGS) entry which is preliminary data.</text>
</comment>
<evidence type="ECO:0000256" key="5">
    <source>
        <dbReference type="ARBA" id="ARBA00022827"/>
    </source>
</evidence>